<dbReference type="EMBL" id="JABBFW010000007">
    <property type="protein sequence ID" value="NML15692.1"/>
    <property type="molecule type" value="Genomic_DNA"/>
</dbReference>
<dbReference type="InterPro" id="IPR010737">
    <property type="entry name" value="4-carb_acid_sugar_kinase_N"/>
</dbReference>
<organism evidence="2 3">
    <name type="scientific">Azohydromonas caseinilytica</name>
    <dbReference type="NCBI Taxonomy" id="2728836"/>
    <lineage>
        <taxon>Bacteria</taxon>
        <taxon>Pseudomonadati</taxon>
        <taxon>Pseudomonadota</taxon>
        <taxon>Betaproteobacteria</taxon>
        <taxon>Burkholderiales</taxon>
        <taxon>Sphaerotilaceae</taxon>
        <taxon>Azohydromonas</taxon>
    </lineage>
</organism>
<name>A0A848F8K8_9BURK</name>
<dbReference type="RefSeq" id="WP_169160602.1">
    <property type="nucleotide sequence ID" value="NZ_JABBFW010000007.1"/>
</dbReference>
<keyword evidence="3" id="KW-1185">Reference proteome</keyword>
<protein>
    <submittedName>
        <fullName evidence="2">Four-carbon acid sugar kinase family protein</fullName>
    </submittedName>
</protein>
<dbReference type="InterPro" id="IPR042213">
    <property type="entry name" value="NBD_C_sf"/>
</dbReference>
<comment type="caution">
    <text evidence="2">The sequence shown here is derived from an EMBL/GenBank/DDBJ whole genome shotgun (WGS) entry which is preliminary data.</text>
</comment>
<dbReference type="GO" id="GO:0016301">
    <property type="term" value="F:kinase activity"/>
    <property type="evidence" value="ECO:0007669"/>
    <property type="project" value="UniProtKB-KW"/>
</dbReference>
<evidence type="ECO:0000313" key="3">
    <source>
        <dbReference type="Proteomes" id="UP000574067"/>
    </source>
</evidence>
<reference evidence="2 3" key="1">
    <citation type="submission" date="2020-04" db="EMBL/GenBank/DDBJ databases">
        <title>Azohydromonas sp. isolated from soil.</title>
        <authorList>
            <person name="Dahal R.H."/>
        </authorList>
    </citation>
    <scope>NUCLEOTIDE SEQUENCE [LARGE SCALE GENOMIC DNA]</scope>
    <source>
        <strain evidence="2 3">G-1-1-14</strain>
    </source>
</reference>
<evidence type="ECO:0000313" key="2">
    <source>
        <dbReference type="EMBL" id="NML15692.1"/>
    </source>
</evidence>
<dbReference type="Proteomes" id="UP000574067">
    <property type="component" value="Unassembled WGS sequence"/>
</dbReference>
<dbReference type="AlphaFoldDB" id="A0A848F8K8"/>
<feature type="domain" description="Four-carbon acid sugar kinase N-terminal" evidence="1">
    <location>
        <begin position="6"/>
        <end position="132"/>
    </location>
</feature>
<dbReference type="Pfam" id="PF07005">
    <property type="entry name" value="SBD_N"/>
    <property type="match status" value="1"/>
</dbReference>
<dbReference type="Gene3D" id="3.40.50.10840">
    <property type="entry name" value="Putative sugar-binding, N-terminal domain"/>
    <property type="match status" value="1"/>
</dbReference>
<dbReference type="Gene3D" id="3.40.980.20">
    <property type="entry name" value="Four-carbon acid sugar kinase, nucleotide binding domain"/>
    <property type="match status" value="1"/>
</dbReference>
<keyword evidence="2" id="KW-0418">Kinase</keyword>
<dbReference type="InterPro" id="IPR037051">
    <property type="entry name" value="4-carb_acid_sugar_kinase_N_sf"/>
</dbReference>
<evidence type="ECO:0000259" key="1">
    <source>
        <dbReference type="Pfam" id="PF07005"/>
    </source>
</evidence>
<keyword evidence="2" id="KW-0808">Transferase</keyword>
<sequence>MTTLRILADDLTGALDCAAAFGAGVPVHLGQPAPGPASAIDIVATATRDVPMEALPDLLEPSLAWLRDADIAFKKVDSLLRGNTFDEADLLARQGGFQGIVFAPAFPAQGRVTEDGRQWVVRPDAARSPVADVSITEALRGRGWRVLSGPQDSGAAQPGWAWIPDVRSDEEMAAVAALAGRPEAARWLWCGSAGLAHALAGKLRSAGVDAPADEAGTGAAMLVSASYHPVSRQQWRVLRQSRWADQCFDASDPAALVCEAQRYPRLLDLSPQEKITAAEAAALLSRQAVLMAKQAPRPGVLVVVGGDTLLALCRALGAQGLRSERALRRPGWGSARLVGGRWDGVVCHTRSGAFGGPGDLVEVLDDVERASVQAGPPGHRAHAGDDLSP</sequence>
<proteinExistence type="predicted"/>
<gene>
    <name evidence="2" type="ORF">HHL10_12000</name>
</gene>
<accession>A0A848F8K8</accession>
<dbReference type="SUPFAM" id="SSF142764">
    <property type="entry name" value="YgbK-like"/>
    <property type="match status" value="1"/>
</dbReference>